<accession>A0A915A7U4</accession>
<sequence length="77" mass="8989">MDGATRKSLQREANTPNKGVAKMIYGQVAYRTFFAILREFLQCFQMNWSKLNCTIYPITSIKIMIICLKNHREISKN</sequence>
<name>A0A915A7U4_PARUN</name>
<organism evidence="1 3">
    <name type="scientific">Parascaris univalens</name>
    <name type="common">Nematode worm</name>
    <dbReference type="NCBI Taxonomy" id="6257"/>
    <lineage>
        <taxon>Eukaryota</taxon>
        <taxon>Metazoa</taxon>
        <taxon>Ecdysozoa</taxon>
        <taxon>Nematoda</taxon>
        <taxon>Chromadorea</taxon>
        <taxon>Rhabditida</taxon>
        <taxon>Spirurina</taxon>
        <taxon>Ascaridomorpha</taxon>
        <taxon>Ascaridoidea</taxon>
        <taxon>Ascarididae</taxon>
        <taxon>Parascaris</taxon>
    </lineage>
</organism>
<reference evidence="2 3" key="1">
    <citation type="submission" date="2022-11" db="UniProtKB">
        <authorList>
            <consortium name="WormBaseParasite"/>
        </authorList>
    </citation>
    <scope>IDENTIFICATION</scope>
</reference>
<protein>
    <submittedName>
        <fullName evidence="2 3">Uncharacterized protein</fullName>
    </submittedName>
</protein>
<proteinExistence type="predicted"/>
<keyword evidence="1" id="KW-1185">Reference proteome</keyword>
<dbReference type="WBParaSite" id="PgR002_g247_t03">
    <property type="protein sequence ID" value="PgR002_g247_t03"/>
    <property type="gene ID" value="PgR002_g247"/>
</dbReference>
<dbReference type="WBParaSite" id="PgR002_g247_t01">
    <property type="protein sequence ID" value="PgR002_g247_t01"/>
    <property type="gene ID" value="PgR002_g247"/>
</dbReference>
<dbReference type="AlphaFoldDB" id="A0A915A7U4"/>
<evidence type="ECO:0000313" key="2">
    <source>
        <dbReference type="WBParaSite" id="PgR002_g247_t01"/>
    </source>
</evidence>
<dbReference type="Proteomes" id="UP000887569">
    <property type="component" value="Unplaced"/>
</dbReference>
<evidence type="ECO:0000313" key="1">
    <source>
        <dbReference type="Proteomes" id="UP000887569"/>
    </source>
</evidence>
<evidence type="ECO:0000313" key="3">
    <source>
        <dbReference type="WBParaSite" id="PgR002_g247_t03"/>
    </source>
</evidence>